<feature type="domain" description="G-protein coupled receptors family 2 profile 2" evidence="7">
    <location>
        <begin position="75"/>
        <end position="296"/>
    </location>
</feature>
<evidence type="ECO:0000313" key="9">
    <source>
        <dbReference type="EMBL" id="KAG8505563.1"/>
    </source>
</evidence>
<evidence type="ECO:0000256" key="3">
    <source>
        <dbReference type="ARBA" id="ARBA00022989"/>
    </source>
</evidence>
<feature type="compositionally biased region" description="Pro residues" evidence="5">
    <location>
        <begin position="50"/>
        <end position="62"/>
    </location>
</feature>
<keyword evidence="3 6" id="KW-1133">Transmembrane helix</keyword>
<accession>A0A8J5ZEM6</accession>
<evidence type="ECO:0000259" key="7">
    <source>
        <dbReference type="PROSITE" id="PS50261"/>
    </source>
</evidence>
<feature type="domain" description="G-protein coupled receptors family 1 profile" evidence="8">
    <location>
        <begin position="89"/>
        <end position="297"/>
    </location>
</feature>
<keyword evidence="10" id="KW-1185">Reference proteome</keyword>
<dbReference type="InterPro" id="IPR017452">
    <property type="entry name" value="GPCR_Rhodpsn_7TM"/>
</dbReference>
<dbReference type="InterPro" id="IPR022343">
    <property type="entry name" value="GCR1-cAMP_receptor"/>
</dbReference>
<evidence type="ECO:0000256" key="4">
    <source>
        <dbReference type="ARBA" id="ARBA00023136"/>
    </source>
</evidence>
<dbReference type="SUPFAM" id="SSF81321">
    <property type="entry name" value="Family A G protein-coupled receptor-like"/>
    <property type="match status" value="1"/>
</dbReference>
<proteinExistence type="predicted"/>
<dbReference type="PANTHER" id="PTHR23112:SF47">
    <property type="entry name" value="G-PROTEIN COUPLED RECEPTOR 157"/>
    <property type="match status" value="1"/>
</dbReference>
<keyword evidence="2 6" id="KW-0812">Transmembrane</keyword>
<comment type="caution">
    <text evidence="9">The sequence shown here is derived from an EMBL/GenBank/DDBJ whole genome shotgun (WGS) entry which is preliminary data.</text>
</comment>
<comment type="subcellular location">
    <subcellularLocation>
        <location evidence="1">Membrane</location>
        <topology evidence="1">Multi-pass membrane protein</topology>
    </subcellularLocation>
</comment>
<feature type="transmembrane region" description="Helical" evidence="6">
    <location>
        <begin position="148"/>
        <end position="169"/>
    </location>
</feature>
<dbReference type="GO" id="GO:0005886">
    <property type="term" value="C:plasma membrane"/>
    <property type="evidence" value="ECO:0007669"/>
    <property type="project" value="TreeGrafter"/>
</dbReference>
<dbReference type="EMBL" id="JAGFMF010012255">
    <property type="protein sequence ID" value="KAG8505563.1"/>
    <property type="molecule type" value="Genomic_DNA"/>
</dbReference>
<feature type="region of interest" description="Disordered" evidence="5">
    <location>
        <begin position="1"/>
        <end position="62"/>
    </location>
</feature>
<dbReference type="Pfam" id="PF00002">
    <property type="entry name" value="7tm_2"/>
    <property type="match status" value="1"/>
</dbReference>
<reference evidence="9" key="1">
    <citation type="journal article" date="2021" name="Evol. Appl.">
        <title>The genome of the Pyrenean desman and the effects of bottlenecks and inbreeding on the genomic landscape of an endangered species.</title>
        <authorList>
            <person name="Escoda L."/>
            <person name="Castresana J."/>
        </authorList>
    </citation>
    <scope>NUCLEOTIDE SEQUENCE</scope>
    <source>
        <strain evidence="9">IBE-C5619</strain>
    </source>
</reference>
<dbReference type="Gene3D" id="1.20.1070.10">
    <property type="entry name" value="Rhodopsin 7-helix transmembrane proteins"/>
    <property type="match status" value="1"/>
</dbReference>
<feature type="transmembrane region" description="Helical" evidence="6">
    <location>
        <begin position="229"/>
        <end position="253"/>
    </location>
</feature>
<feature type="transmembrane region" description="Helical" evidence="6">
    <location>
        <begin position="110"/>
        <end position="128"/>
    </location>
</feature>
<evidence type="ECO:0000256" key="5">
    <source>
        <dbReference type="SAM" id="MobiDB-lite"/>
    </source>
</evidence>
<sequence length="403" mass="42811">AGRGACGPAGSGGAGTRAGRAAGREPRAAPSPDGGCGDGRTGRQTSVPAAPRPAPRPAAPPAMLPALTTDLVPSERVVVLLSCVLSALGSGLLVATHALWPDLRSRARRLLLFLSLADLLSAASYFYGVLRDFADSSWDCVLQGALSTFANTSSFFWTVAIALYLYLSIVRAAHGPRASHLLWAFHVVSWGVPLAITVAAVALKKIGYDASNVSVGWCWIDLQAEDRVLWMLLTGKLWEFLAYVMLPLLYLLIRKHINRAHQALSEYRPILSDAHRLQHHASVADKKLVLIPLIFICLRIWSTVRFVLTLCGSPAVGTPVLVVLHVGPLGRGGGIGNTFQGGANCIMFVLCTRAVRWRLLSLCCWGTAQPPAGSPAGRPQAPASPRTGGSQGPRQPPAHLPST</sequence>
<dbReference type="InterPro" id="IPR017981">
    <property type="entry name" value="GPCR_2-like_7TM"/>
</dbReference>
<evidence type="ECO:0000259" key="8">
    <source>
        <dbReference type="PROSITE" id="PS50262"/>
    </source>
</evidence>
<dbReference type="OrthoDB" id="100006at2759"/>
<dbReference type="PANTHER" id="PTHR23112">
    <property type="entry name" value="G PROTEIN-COUPLED RECEPTOR 157-RELATED"/>
    <property type="match status" value="1"/>
</dbReference>
<protein>
    <submittedName>
        <fullName evidence="9">G-protein coupled receptor 157</fullName>
    </submittedName>
</protein>
<dbReference type="PRINTS" id="PR02001">
    <property type="entry name" value="GCR1CAMPR"/>
</dbReference>
<feature type="non-terminal residue" evidence="9">
    <location>
        <position position="403"/>
    </location>
</feature>
<dbReference type="InterPro" id="IPR000832">
    <property type="entry name" value="GPCR_2_secretin-like"/>
</dbReference>
<evidence type="ECO:0000256" key="1">
    <source>
        <dbReference type="ARBA" id="ARBA00004141"/>
    </source>
</evidence>
<gene>
    <name evidence="9" type="ORF">J0S82_016307</name>
</gene>
<dbReference type="AlphaFoldDB" id="A0A8J5ZEM6"/>
<evidence type="ECO:0000313" key="10">
    <source>
        <dbReference type="Proteomes" id="UP000700334"/>
    </source>
</evidence>
<dbReference type="GO" id="GO:0007166">
    <property type="term" value="P:cell surface receptor signaling pathway"/>
    <property type="evidence" value="ECO:0007669"/>
    <property type="project" value="InterPro"/>
</dbReference>
<dbReference type="GO" id="GO:0007189">
    <property type="term" value="P:adenylate cyclase-activating G protein-coupled receptor signaling pathway"/>
    <property type="evidence" value="ECO:0007669"/>
    <property type="project" value="TreeGrafter"/>
</dbReference>
<feature type="region of interest" description="Disordered" evidence="5">
    <location>
        <begin position="370"/>
        <end position="403"/>
    </location>
</feature>
<dbReference type="PROSITE" id="PS50262">
    <property type="entry name" value="G_PROTEIN_RECEP_F1_2"/>
    <property type="match status" value="1"/>
</dbReference>
<dbReference type="PROSITE" id="PS50261">
    <property type="entry name" value="G_PROTEIN_RECEP_F2_4"/>
    <property type="match status" value="1"/>
</dbReference>
<dbReference type="Proteomes" id="UP000700334">
    <property type="component" value="Unassembled WGS sequence"/>
</dbReference>
<name>A0A8J5ZEM6_GALPY</name>
<keyword evidence="9" id="KW-0675">Receptor</keyword>
<feature type="transmembrane region" description="Helical" evidence="6">
    <location>
        <begin position="77"/>
        <end position="98"/>
    </location>
</feature>
<organism evidence="9 10">
    <name type="scientific">Galemys pyrenaicus</name>
    <name type="common">Iberian desman</name>
    <name type="synonym">Pyrenean desman</name>
    <dbReference type="NCBI Taxonomy" id="202257"/>
    <lineage>
        <taxon>Eukaryota</taxon>
        <taxon>Metazoa</taxon>
        <taxon>Chordata</taxon>
        <taxon>Craniata</taxon>
        <taxon>Vertebrata</taxon>
        <taxon>Euteleostomi</taxon>
        <taxon>Mammalia</taxon>
        <taxon>Eutheria</taxon>
        <taxon>Laurasiatheria</taxon>
        <taxon>Eulipotyphla</taxon>
        <taxon>Talpidae</taxon>
        <taxon>Galemys</taxon>
    </lineage>
</organism>
<feature type="compositionally biased region" description="Gly residues" evidence="5">
    <location>
        <begin position="1"/>
        <end position="16"/>
    </location>
</feature>
<dbReference type="GO" id="GO:0004930">
    <property type="term" value="F:G protein-coupled receptor activity"/>
    <property type="evidence" value="ECO:0007669"/>
    <property type="project" value="InterPro"/>
</dbReference>
<evidence type="ECO:0000256" key="6">
    <source>
        <dbReference type="SAM" id="Phobius"/>
    </source>
</evidence>
<evidence type="ECO:0000256" key="2">
    <source>
        <dbReference type="ARBA" id="ARBA00022692"/>
    </source>
</evidence>
<keyword evidence="4 6" id="KW-0472">Membrane</keyword>
<feature type="transmembrane region" description="Helical" evidence="6">
    <location>
        <begin position="181"/>
        <end position="203"/>
    </location>
</feature>
<feature type="compositionally biased region" description="Pro residues" evidence="5">
    <location>
        <begin position="394"/>
        <end position="403"/>
    </location>
</feature>